<dbReference type="Gene3D" id="3.60.10.10">
    <property type="entry name" value="Endonuclease/exonuclease/phosphatase"/>
    <property type="match status" value="1"/>
</dbReference>
<feature type="site" description="Important for catalytic activity" evidence="7">
    <location>
        <position position="220"/>
    </location>
</feature>
<dbReference type="PANTHER" id="PTHR43250:SF2">
    <property type="entry name" value="EXODEOXYRIBONUCLEASE III"/>
    <property type="match status" value="1"/>
</dbReference>
<evidence type="ECO:0000256" key="1">
    <source>
        <dbReference type="ARBA" id="ARBA00007092"/>
    </source>
</evidence>
<dbReference type="Proteomes" id="UP000184148">
    <property type="component" value="Unassembled WGS sequence"/>
</dbReference>
<evidence type="ECO:0000259" key="8">
    <source>
        <dbReference type="Pfam" id="PF03372"/>
    </source>
</evidence>
<evidence type="ECO:0000313" key="9">
    <source>
        <dbReference type="EMBL" id="SHF02302.1"/>
    </source>
</evidence>
<dbReference type="AlphaFoldDB" id="A0A1M4Y9X3"/>
<reference evidence="10" key="1">
    <citation type="submission" date="2016-11" db="EMBL/GenBank/DDBJ databases">
        <authorList>
            <person name="Varghese N."/>
            <person name="Submissions S."/>
        </authorList>
    </citation>
    <scope>NUCLEOTIDE SEQUENCE [LARGE SCALE GENOMIC DNA]</scope>
    <source>
        <strain evidence="10">DSM 12395</strain>
    </source>
</reference>
<dbReference type="PANTHER" id="PTHR43250">
    <property type="entry name" value="EXODEOXYRIBONUCLEASE III"/>
    <property type="match status" value="1"/>
</dbReference>
<dbReference type="CDD" id="cd09086">
    <property type="entry name" value="ExoIII-like_AP-endo"/>
    <property type="match status" value="1"/>
</dbReference>
<comment type="similarity">
    <text evidence="1">Belongs to the DNA repair enzymes AP/ExoA family.</text>
</comment>
<feature type="binding site" evidence="6">
    <location>
        <position position="249"/>
    </location>
    <ligand>
        <name>Mg(2+)</name>
        <dbReference type="ChEBI" id="CHEBI:18420"/>
        <label>1</label>
    </ligand>
</feature>
<feature type="domain" description="Endonuclease/exonuclease/phosphatase" evidence="8">
    <location>
        <begin position="6"/>
        <end position="250"/>
    </location>
</feature>
<dbReference type="InterPro" id="IPR020847">
    <property type="entry name" value="AP_endonuclease_F1_BS"/>
</dbReference>
<dbReference type="GO" id="GO:0008311">
    <property type="term" value="F:double-stranded DNA 3'-5' DNA exonuclease activity"/>
    <property type="evidence" value="ECO:0007669"/>
    <property type="project" value="InterPro"/>
</dbReference>
<evidence type="ECO:0000256" key="2">
    <source>
        <dbReference type="ARBA" id="ARBA00022723"/>
    </source>
</evidence>
<dbReference type="InterPro" id="IPR037493">
    <property type="entry name" value="ExoIII-like"/>
</dbReference>
<feature type="site" description="Interaction with DNA substrate" evidence="7">
    <location>
        <position position="250"/>
    </location>
</feature>
<comment type="cofactor">
    <cofactor evidence="6">
        <name>Mg(2+)</name>
        <dbReference type="ChEBI" id="CHEBI:18420"/>
    </cofactor>
    <cofactor evidence="6">
        <name>Mn(2+)</name>
        <dbReference type="ChEBI" id="CHEBI:29035"/>
    </cofactor>
    <text evidence="6">Probably binds two magnesium or manganese ions per subunit.</text>
</comment>
<evidence type="ECO:0000313" key="10">
    <source>
        <dbReference type="Proteomes" id="UP000184148"/>
    </source>
</evidence>
<feature type="binding site" evidence="6">
    <location>
        <position position="36"/>
    </location>
    <ligand>
        <name>Mg(2+)</name>
        <dbReference type="ChEBI" id="CHEBI:18420"/>
        <label>1</label>
    </ligand>
</feature>
<dbReference type="SUPFAM" id="SSF56219">
    <property type="entry name" value="DNase I-like"/>
    <property type="match status" value="1"/>
</dbReference>
<evidence type="ECO:0000256" key="5">
    <source>
        <dbReference type="PIRSR" id="PIRSR604808-1"/>
    </source>
</evidence>
<dbReference type="NCBIfam" id="TIGR00633">
    <property type="entry name" value="xth"/>
    <property type="match status" value="1"/>
</dbReference>
<feature type="binding site" evidence="6">
    <location>
        <position position="148"/>
    </location>
    <ligand>
        <name>Mg(2+)</name>
        <dbReference type="ChEBI" id="CHEBI:18420"/>
        <label>1</label>
    </ligand>
</feature>
<name>A0A1M4Y9X3_9FIRM</name>
<protein>
    <submittedName>
        <fullName evidence="9">Exodeoxyribonuclease III</fullName>
    </submittedName>
</protein>
<gene>
    <name evidence="9" type="ORF">SAMN02745133_01647</name>
</gene>
<feature type="binding site" evidence="6">
    <location>
        <position position="150"/>
    </location>
    <ligand>
        <name>Mg(2+)</name>
        <dbReference type="ChEBI" id="CHEBI:18420"/>
        <label>1</label>
    </ligand>
</feature>
<feature type="active site" description="Proton donor/acceptor" evidence="5">
    <location>
        <position position="148"/>
    </location>
</feature>
<keyword evidence="2 6" id="KW-0479">Metal-binding</keyword>
<dbReference type="STRING" id="1121429.SAMN02745133_01647"/>
<dbReference type="PROSITE" id="PS00726">
    <property type="entry name" value="AP_NUCLEASE_F1_1"/>
    <property type="match status" value="1"/>
</dbReference>
<dbReference type="EMBL" id="FQUY01000010">
    <property type="protein sequence ID" value="SHF02302.1"/>
    <property type="molecule type" value="Genomic_DNA"/>
</dbReference>
<evidence type="ECO:0000256" key="3">
    <source>
        <dbReference type="ARBA" id="ARBA00022801"/>
    </source>
</evidence>
<dbReference type="InterPro" id="IPR036691">
    <property type="entry name" value="Endo/exonu/phosph_ase_sf"/>
</dbReference>
<dbReference type="OrthoDB" id="9803914at2"/>
<evidence type="ECO:0000256" key="7">
    <source>
        <dbReference type="PIRSR" id="PIRSR604808-3"/>
    </source>
</evidence>
<dbReference type="PROSITE" id="PS51435">
    <property type="entry name" value="AP_NUCLEASE_F1_4"/>
    <property type="match status" value="1"/>
</dbReference>
<sequence length="265" mass="30705">MNFKVASFNVNSIRSRKEILLEWLQENKPDVICLQETKVMDADFPEEYFKPAGYHALYKGQKSYNGVATLSPHPMVLLDSHLGDIAEPGEARLLAVSVKGIPVINTYIPQGQSPDSEKFKYKIAWIKALRDYFDRNFCPDQPVLWMGDFNVAPEPKDVHHPKQLLGKVGFHPEEHLALQYVKEWGFQDVFRLHQPEGGQFTFWDYRIPKGLERNLGWRIDHIWATAPLAERSTKAWIDMEPRRKEKPSDHTIIVAEFDLPPELRI</sequence>
<proteinExistence type="inferred from homology"/>
<accession>A0A1M4Y9X3</accession>
<dbReference type="GO" id="GO:0046872">
    <property type="term" value="F:metal ion binding"/>
    <property type="evidence" value="ECO:0007669"/>
    <property type="project" value="UniProtKB-KW"/>
</dbReference>
<keyword evidence="4 6" id="KW-0460">Magnesium</keyword>
<organism evidence="9 10">
    <name type="scientific">Desulforamulus putei DSM 12395</name>
    <dbReference type="NCBI Taxonomy" id="1121429"/>
    <lineage>
        <taxon>Bacteria</taxon>
        <taxon>Bacillati</taxon>
        <taxon>Bacillota</taxon>
        <taxon>Clostridia</taxon>
        <taxon>Eubacteriales</taxon>
        <taxon>Peptococcaceae</taxon>
        <taxon>Desulforamulus</taxon>
    </lineage>
</organism>
<dbReference type="GO" id="GO:0004519">
    <property type="term" value="F:endonuclease activity"/>
    <property type="evidence" value="ECO:0007669"/>
    <property type="project" value="InterPro"/>
</dbReference>
<dbReference type="RefSeq" id="WP_073238494.1">
    <property type="nucleotide sequence ID" value="NZ_FQUY01000010.1"/>
</dbReference>
<dbReference type="Pfam" id="PF03372">
    <property type="entry name" value="Exo_endo_phos"/>
    <property type="match status" value="1"/>
</dbReference>
<keyword evidence="10" id="KW-1185">Reference proteome</keyword>
<feature type="active site" evidence="5">
    <location>
        <position position="107"/>
    </location>
</feature>
<evidence type="ECO:0000256" key="6">
    <source>
        <dbReference type="PIRSR" id="PIRSR604808-2"/>
    </source>
</evidence>
<dbReference type="InterPro" id="IPR004808">
    <property type="entry name" value="AP_endonuc_1"/>
</dbReference>
<dbReference type="GO" id="GO:0003677">
    <property type="term" value="F:DNA binding"/>
    <property type="evidence" value="ECO:0007669"/>
    <property type="project" value="InterPro"/>
</dbReference>
<feature type="site" description="Transition state stabilizer" evidence="7">
    <location>
        <position position="150"/>
    </location>
</feature>
<dbReference type="GO" id="GO:0006281">
    <property type="term" value="P:DNA repair"/>
    <property type="evidence" value="ECO:0007669"/>
    <property type="project" value="InterPro"/>
</dbReference>
<feature type="active site" description="Proton acceptor" evidence="5">
    <location>
        <position position="250"/>
    </location>
</feature>
<keyword evidence="3" id="KW-0378">Hydrolase</keyword>
<dbReference type="NCBIfam" id="TIGR00195">
    <property type="entry name" value="exoDNase_III"/>
    <property type="match status" value="1"/>
</dbReference>
<feature type="binding site" evidence="6">
    <location>
        <position position="250"/>
    </location>
    <ligand>
        <name>Mg(2+)</name>
        <dbReference type="ChEBI" id="CHEBI:18420"/>
        <label>1</label>
    </ligand>
</feature>
<feature type="binding site" evidence="6">
    <location>
        <position position="9"/>
    </location>
    <ligand>
        <name>Mg(2+)</name>
        <dbReference type="ChEBI" id="CHEBI:18420"/>
        <label>1</label>
    </ligand>
</feature>
<keyword evidence="6" id="KW-0464">Manganese</keyword>
<dbReference type="InterPro" id="IPR005135">
    <property type="entry name" value="Endo/exonuclease/phosphatase"/>
</dbReference>
<evidence type="ECO:0000256" key="4">
    <source>
        <dbReference type="ARBA" id="ARBA00022842"/>
    </source>
</evidence>